<comment type="caution">
    <text evidence="2">The sequence shown here is derived from an EMBL/GenBank/DDBJ whole genome shotgun (WGS) entry which is preliminary data.</text>
</comment>
<dbReference type="EMBL" id="BJMD01000002">
    <property type="protein sequence ID" value="GEB17796.1"/>
    <property type="molecule type" value="Genomic_DNA"/>
</dbReference>
<dbReference type="PANTHER" id="PTHR42811">
    <property type="entry name" value="SERINE ACETYLTRANSFERASE"/>
    <property type="match status" value="1"/>
</dbReference>
<dbReference type="PIRSF" id="PIRSF000441">
    <property type="entry name" value="CysE"/>
    <property type="match status" value="1"/>
</dbReference>
<dbReference type="Proteomes" id="UP000317715">
    <property type="component" value="Unassembled WGS sequence"/>
</dbReference>
<dbReference type="Gene3D" id="2.160.10.10">
    <property type="entry name" value="Hexapeptide repeat proteins"/>
    <property type="match status" value="1"/>
</dbReference>
<dbReference type="InterPro" id="IPR001451">
    <property type="entry name" value="Hexapep"/>
</dbReference>
<dbReference type="OrthoDB" id="2643438at2"/>
<evidence type="ECO:0000313" key="2">
    <source>
        <dbReference type="EMBL" id="GEB17796.1"/>
    </source>
</evidence>
<dbReference type="RefSeq" id="WP_141281434.1">
    <property type="nucleotide sequence ID" value="NZ_BAAAWK010000001.1"/>
</dbReference>
<gene>
    <name evidence="2" type="ORF">AAU01_05510</name>
</gene>
<dbReference type="SUPFAM" id="SSF51161">
    <property type="entry name" value="Trimeric LpxA-like enzymes"/>
    <property type="match status" value="1"/>
</dbReference>
<reference evidence="2 3" key="1">
    <citation type="submission" date="2019-06" db="EMBL/GenBank/DDBJ databases">
        <title>Whole genome shotgun sequence of Paenarthrobacter aurescens NBRC 12136.</title>
        <authorList>
            <person name="Hosoyama A."/>
            <person name="Uohara A."/>
            <person name="Ohji S."/>
            <person name="Ichikawa N."/>
        </authorList>
    </citation>
    <scope>NUCLEOTIDE SEQUENCE [LARGE SCALE GENOMIC DNA]</scope>
    <source>
        <strain evidence="2 3">NBRC 12136</strain>
    </source>
</reference>
<dbReference type="GeneID" id="97301987"/>
<name>A0A4Y3NF77_PAEAU</name>
<dbReference type="GO" id="GO:0005737">
    <property type="term" value="C:cytoplasm"/>
    <property type="evidence" value="ECO:0007669"/>
    <property type="project" value="InterPro"/>
</dbReference>
<organism evidence="2 3">
    <name type="scientific">Paenarthrobacter aurescens</name>
    <name type="common">Arthrobacter aurescens</name>
    <dbReference type="NCBI Taxonomy" id="43663"/>
    <lineage>
        <taxon>Bacteria</taxon>
        <taxon>Bacillati</taxon>
        <taxon>Actinomycetota</taxon>
        <taxon>Actinomycetes</taxon>
        <taxon>Micrococcales</taxon>
        <taxon>Micrococcaceae</taxon>
        <taxon>Paenarthrobacter</taxon>
    </lineage>
</organism>
<dbReference type="InterPro" id="IPR011004">
    <property type="entry name" value="Trimer_LpxA-like_sf"/>
</dbReference>
<dbReference type="InterPro" id="IPR005881">
    <property type="entry name" value="Ser_O-AcTrfase"/>
</dbReference>
<dbReference type="Pfam" id="PF00132">
    <property type="entry name" value="Hexapep"/>
    <property type="match status" value="1"/>
</dbReference>
<dbReference type="AlphaFoldDB" id="A0A4Y3NF77"/>
<evidence type="ECO:0000256" key="1">
    <source>
        <dbReference type="ARBA" id="ARBA00018522"/>
    </source>
</evidence>
<protein>
    <recommendedName>
        <fullName evidence="1">Serine acetyltransferase</fullName>
    </recommendedName>
</protein>
<evidence type="ECO:0000313" key="3">
    <source>
        <dbReference type="Proteomes" id="UP000317715"/>
    </source>
</evidence>
<sequence length="144" mass="14597">MYLLFYRLGNSFHRRGIPILPKICTLLGQVVFGAYVPSTCTIGSGTKLAYGGSGVVVHASAVIGNDCLISPGVVIGGRSVAGAIPNIGNRVKLFPGAKVVGKVRVGDDAKIGPNALVVKDVAPGVTMIAPLAVPLESSKATDGG</sequence>
<dbReference type="GO" id="GO:0006535">
    <property type="term" value="P:cysteine biosynthetic process from serine"/>
    <property type="evidence" value="ECO:0007669"/>
    <property type="project" value="InterPro"/>
</dbReference>
<accession>A0A4Y3NF77</accession>
<keyword evidence="3" id="KW-1185">Reference proteome</keyword>
<proteinExistence type="predicted"/>
<dbReference type="GO" id="GO:0009001">
    <property type="term" value="F:serine O-acetyltransferase activity"/>
    <property type="evidence" value="ECO:0007669"/>
    <property type="project" value="InterPro"/>
</dbReference>